<reference evidence="3 4" key="1">
    <citation type="submission" date="2017-02" db="EMBL/GenBank/DDBJ databases">
        <title>Genomic diversity within the haloalkaliphilic genus Thioalkalivibrio.</title>
        <authorList>
            <person name="Ahn A.-C."/>
            <person name="Meier-Kolthoff J."/>
            <person name="Overmars L."/>
            <person name="Richter M."/>
            <person name="Woyke T."/>
            <person name="Sorokin D.Y."/>
            <person name="Muyzer G."/>
        </authorList>
    </citation>
    <scope>NUCLEOTIDE SEQUENCE [LARGE SCALE GENOMIC DNA]</scope>
    <source>
        <strain evidence="3 4">ALJD</strain>
    </source>
</reference>
<dbReference type="PANTHER" id="PTHR37533:SF2">
    <property type="entry name" value="FLAGELLAR HOOK-LENGTH CONTROL PROTEIN"/>
    <property type="match status" value="1"/>
</dbReference>
<keyword evidence="4" id="KW-1185">Reference proteome</keyword>
<dbReference type="Proteomes" id="UP000189462">
    <property type="component" value="Unassembled WGS sequence"/>
</dbReference>
<protein>
    <recommendedName>
        <fullName evidence="2">Flagellar hook-length control protein-like C-terminal domain-containing protein</fullName>
    </recommendedName>
</protein>
<evidence type="ECO:0000313" key="4">
    <source>
        <dbReference type="Proteomes" id="UP000189462"/>
    </source>
</evidence>
<comment type="caution">
    <text evidence="3">The sequence shown here is derived from an EMBL/GenBank/DDBJ whole genome shotgun (WGS) entry which is preliminary data.</text>
</comment>
<dbReference type="InterPro" id="IPR021136">
    <property type="entry name" value="Flagellar_hook_control-like_C"/>
</dbReference>
<sequence length="333" mass="34924">MQLASFPLNLPAPLLRALGELEALPDGLQGLDTPEAEAFWMRLAEHLQHLEGVAEGLPEDLDTTQLAALLAAGLDGEELPQDGEPLPVTVPVIQPQEVSRALGRTEPQGGSAASVRDQLLASLPLLASQGDREGGRAVPLPQALGALVDAVAAGSRSEAPPVPVAAAIVASADAATSGQQPQQSTQAMPRVFQLDVPMHQPGWDRALGDRVQWMVRENIQVAELRLNPPNLGPIEVRLHVEGDRTHVNFLAPQAAVREAIDAALPRLRELFAEGGVQLGDVTVSHQDARQAGGDAGQDAGHRGESGSVDDEGEGAMAQSDAPRRGAGLVDYYA</sequence>
<organism evidence="3 4">
    <name type="scientific">Thioalkalivibrio denitrificans</name>
    <dbReference type="NCBI Taxonomy" id="108003"/>
    <lineage>
        <taxon>Bacteria</taxon>
        <taxon>Pseudomonadati</taxon>
        <taxon>Pseudomonadota</taxon>
        <taxon>Gammaproteobacteria</taxon>
        <taxon>Chromatiales</taxon>
        <taxon>Ectothiorhodospiraceae</taxon>
        <taxon>Thioalkalivibrio</taxon>
    </lineage>
</organism>
<dbReference type="InterPro" id="IPR052563">
    <property type="entry name" value="FliK"/>
</dbReference>
<name>A0A1V3NN85_9GAMM</name>
<dbReference type="STRING" id="108003.B1C78_05145"/>
<dbReference type="EMBL" id="MVBK01000029">
    <property type="protein sequence ID" value="OOG26216.1"/>
    <property type="molecule type" value="Genomic_DNA"/>
</dbReference>
<feature type="region of interest" description="Disordered" evidence="1">
    <location>
        <begin position="287"/>
        <end position="333"/>
    </location>
</feature>
<evidence type="ECO:0000256" key="1">
    <source>
        <dbReference type="SAM" id="MobiDB-lite"/>
    </source>
</evidence>
<dbReference type="PANTHER" id="PTHR37533">
    <property type="entry name" value="FLAGELLAR HOOK-LENGTH CONTROL PROTEIN"/>
    <property type="match status" value="1"/>
</dbReference>
<dbReference type="AlphaFoldDB" id="A0A1V3NN85"/>
<evidence type="ECO:0000259" key="2">
    <source>
        <dbReference type="Pfam" id="PF02120"/>
    </source>
</evidence>
<dbReference type="CDD" id="cd17470">
    <property type="entry name" value="T3SS_Flik_C"/>
    <property type="match status" value="1"/>
</dbReference>
<proteinExistence type="predicted"/>
<dbReference type="Gene3D" id="3.30.750.140">
    <property type="match status" value="1"/>
</dbReference>
<gene>
    <name evidence="3" type="ORF">B1C78_05145</name>
</gene>
<dbReference type="Pfam" id="PF02120">
    <property type="entry name" value="Flg_hook"/>
    <property type="match status" value="1"/>
</dbReference>
<feature type="compositionally biased region" description="Low complexity" evidence="1">
    <location>
        <begin position="289"/>
        <end position="298"/>
    </location>
</feature>
<evidence type="ECO:0000313" key="3">
    <source>
        <dbReference type="EMBL" id="OOG26216.1"/>
    </source>
</evidence>
<feature type="domain" description="Flagellar hook-length control protein-like C-terminal" evidence="2">
    <location>
        <begin position="209"/>
        <end position="291"/>
    </location>
</feature>
<dbReference type="InterPro" id="IPR038610">
    <property type="entry name" value="FliK-like_C_sf"/>
</dbReference>
<dbReference type="OrthoDB" id="1792985at2"/>
<accession>A0A1V3NN85</accession>